<proteinExistence type="predicted"/>
<dbReference type="PANTHER" id="PTHR39639">
    <property type="entry name" value="CHROMOSOME 16, WHOLE GENOME SHOTGUN SEQUENCE"/>
    <property type="match status" value="1"/>
</dbReference>
<dbReference type="EMBL" id="DVJO01000126">
    <property type="protein sequence ID" value="HIS83101.1"/>
    <property type="molecule type" value="Genomic_DNA"/>
</dbReference>
<dbReference type="PANTHER" id="PTHR39639:SF1">
    <property type="entry name" value="DUF262 DOMAIN-CONTAINING PROTEIN"/>
    <property type="match status" value="1"/>
</dbReference>
<dbReference type="AlphaFoldDB" id="A0A9D1FX92"/>
<dbReference type="InterPro" id="IPR004919">
    <property type="entry name" value="GmrSD_N"/>
</dbReference>
<evidence type="ECO:0000259" key="1">
    <source>
        <dbReference type="Pfam" id="PF03235"/>
    </source>
</evidence>
<name>A0A9D1FX92_9BACT</name>
<evidence type="ECO:0000313" key="2">
    <source>
        <dbReference type="EMBL" id="HIS83101.1"/>
    </source>
</evidence>
<evidence type="ECO:0000313" key="3">
    <source>
        <dbReference type="Proteomes" id="UP000824139"/>
    </source>
</evidence>
<comment type="caution">
    <text evidence="2">The sequence shown here is derived from an EMBL/GenBank/DDBJ whole genome shotgun (WGS) entry which is preliminary data.</text>
</comment>
<protein>
    <submittedName>
        <fullName evidence="2">DUF262 domain-containing protein</fullName>
    </submittedName>
</protein>
<gene>
    <name evidence="2" type="ORF">IAD41_05800</name>
</gene>
<accession>A0A9D1FX92</accession>
<sequence length="153" mass="18682">MGKVINMKDALEECRIKVVNIWAKDLLLPEYQRLNKYFNDRRKWTRKQKNNFIESLFFGLFVQQLFIYEPNKNENECFVVDGYNRIQTIREFFNDEFPLEGLSEFNWRHNGKVFSRLNDTLKYKLEYYPIVINKIVRRTSDNNLRSLYINFNS</sequence>
<feature type="domain" description="GmrSD restriction endonucleases N-terminal" evidence="1">
    <location>
        <begin position="26"/>
        <end position="152"/>
    </location>
</feature>
<dbReference type="Proteomes" id="UP000824139">
    <property type="component" value="Unassembled WGS sequence"/>
</dbReference>
<organism evidence="2 3">
    <name type="scientific">Candidatus Scatenecus faecavium</name>
    <dbReference type="NCBI Taxonomy" id="2840915"/>
    <lineage>
        <taxon>Bacteria</taxon>
        <taxon>Candidatus Scatenecus</taxon>
    </lineage>
</organism>
<dbReference type="Pfam" id="PF03235">
    <property type="entry name" value="GmrSD_N"/>
    <property type="match status" value="1"/>
</dbReference>
<reference evidence="2" key="1">
    <citation type="submission" date="2020-10" db="EMBL/GenBank/DDBJ databases">
        <authorList>
            <person name="Gilroy R."/>
        </authorList>
    </citation>
    <scope>NUCLEOTIDE SEQUENCE</scope>
    <source>
        <strain evidence="2">CHK152-2994</strain>
    </source>
</reference>
<reference evidence="2" key="2">
    <citation type="journal article" date="2021" name="PeerJ">
        <title>Extensive microbial diversity within the chicken gut microbiome revealed by metagenomics and culture.</title>
        <authorList>
            <person name="Gilroy R."/>
            <person name="Ravi A."/>
            <person name="Getino M."/>
            <person name="Pursley I."/>
            <person name="Horton D.L."/>
            <person name="Alikhan N.F."/>
            <person name="Baker D."/>
            <person name="Gharbi K."/>
            <person name="Hall N."/>
            <person name="Watson M."/>
            <person name="Adriaenssens E.M."/>
            <person name="Foster-Nyarko E."/>
            <person name="Jarju S."/>
            <person name="Secka A."/>
            <person name="Antonio M."/>
            <person name="Oren A."/>
            <person name="Chaudhuri R.R."/>
            <person name="La Ragione R."/>
            <person name="Hildebrand F."/>
            <person name="Pallen M.J."/>
        </authorList>
    </citation>
    <scope>NUCLEOTIDE SEQUENCE</scope>
    <source>
        <strain evidence="2">CHK152-2994</strain>
    </source>
</reference>